<dbReference type="PANTHER" id="PTHR42188">
    <property type="entry name" value="23S RRNA-SPECIFIC ENDONUCLEASE VAPC20"/>
    <property type="match status" value="1"/>
</dbReference>
<dbReference type="EC" id="3.1.-.-" evidence="6"/>
<dbReference type="InterPro" id="IPR002716">
    <property type="entry name" value="PIN_dom"/>
</dbReference>
<keyword evidence="2 6" id="KW-0540">Nuclease</keyword>
<keyword evidence="3 6" id="KW-0479">Metal-binding</keyword>
<dbReference type="InterPro" id="IPR039018">
    <property type="entry name" value="VapC20-like"/>
</dbReference>
<evidence type="ECO:0000256" key="3">
    <source>
        <dbReference type="ARBA" id="ARBA00022723"/>
    </source>
</evidence>
<comment type="cofactor">
    <cofactor evidence="6">
        <name>Mg(2+)</name>
        <dbReference type="ChEBI" id="CHEBI:18420"/>
    </cofactor>
</comment>
<protein>
    <recommendedName>
        <fullName evidence="6">Ribonuclease VapC</fullName>
        <shortName evidence="6">RNase VapC</shortName>
        <ecNumber evidence="6">3.1.-.-</ecNumber>
    </recommendedName>
    <alternativeName>
        <fullName evidence="6">Toxin VapC</fullName>
    </alternativeName>
</protein>
<keyword evidence="4 6" id="KW-0378">Hydrolase</keyword>
<dbReference type="HAMAP" id="MF_00265">
    <property type="entry name" value="VapC_Nob1"/>
    <property type="match status" value="1"/>
</dbReference>
<evidence type="ECO:0000256" key="4">
    <source>
        <dbReference type="ARBA" id="ARBA00022801"/>
    </source>
</evidence>
<dbReference type="EMBL" id="BMNG01000018">
    <property type="protein sequence ID" value="GGO56110.1"/>
    <property type="molecule type" value="Genomic_DNA"/>
</dbReference>
<feature type="binding site" evidence="6">
    <location>
        <position position="100"/>
    </location>
    <ligand>
        <name>Mg(2+)</name>
        <dbReference type="ChEBI" id="CHEBI:18420"/>
    </ligand>
</feature>
<evidence type="ECO:0000313" key="8">
    <source>
        <dbReference type="EMBL" id="GGO56110.1"/>
    </source>
</evidence>
<accession>A0ABQ2MQN5</accession>
<comment type="function">
    <text evidence="6">Toxic component of a toxin-antitoxin (TA) system. An RNase.</text>
</comment>
<comment type="similarity">
    <text evidence="6">Belongs to the PINc/VapC protein family.</text>
</comment>
<dbReference type="InterPro" id="IPR029060">
    <property type="entry name" value="PIN-like_dom_sf"/>
</dbReference>
<feature type="domain" description="PIN" evidence="7">
    <location>
        <begin position="5"/>
        <end position="126"/>
    </location>
</feature>
<sequence length="138" mass="15279">MRCHLLDTGVLYAVADEDDADHTQCVAYVSTLRGRLLVPAPVIVETSQLIERRLGPDNEAVFLDLFSVGTLEAVDLTTEDYVRVAELVRRYADFPLGTVDASVVAVAERLGLTEVATLDHRHFSAVRPRHTKAFTLFP</sequence>
<dbReference type="Proteomes" id="UP000656881">
    <property type="component" value="Unassembled WGS sequence"/>
</dbReference>
<proteinExistence type="inferred from homology"/>
<keyword evidence="1 6" id="KW-1277">Toxin-antitoxin system</keyword>
<keyword evidence="5 6" id="KW-0460">Magnesium</keyword>
<name>A0ABQ2MQN5_9ACTN</name>
<evidence type="ECO:0000256" key="5">
    <source>
        <dbReference type="ARBA" id="ARBA00022842"/>
    </source>
</evidence>
<evidence type="ECO:0000256" key="2">
    <source>
        <dbReference type="ARBA" id="ARBA00022722"/>
    </source>
</evidence>
<feature type="binding site" evidence="6">
    <location>
        <position position="7"/>
    </location>
    <ligand>
        <name>Mg(2+)</name>
        <dbReference type="ChEBI" id="CHEBI:18420"/>
    </ligand>
</feature>
<dbReference type="SUPFAM" id="SSF88723">
    <property type="entry name" value="PIN domain-like"/>
    <property type="match status" value="1"/>
</dbReference>
<keyword evidence="6" id="KW-0800">Toxin</keyword>
<keyword evidence="9" id="KW-1185">Reference proteome</keyword>
<gene>
    <name evidence="8" type="primary">vapc26</name>
    <name evidence="6" type="synonym">vapC</name>
    <name evidence="8" type="ORF">GCM10012286_69820</name>
</gene>
<organism evidence="8 9">
    <name type="scientific">Streptomyces lasiicapitis</name>
    <dbReference type="NCBI Taxonomy" id="1923961"/>
    <lineage>
        <taxon>Bacteria</taxon>
        <taxon>Bacillati</taxon>
        <taxon>Actinomycetota</taxon>
        <taxon>Actinomycetes</taxon>
        <taxon>Kitasatosporales</taxon>
        <taxon>Streptomycetaceae</taxon>
        <taxon>Streptomyces</taxon>
    </lineage>
</organism>
<dbReference type="Pfam" id="PF01850">
    <property type="entry name" value="PIN"/>
    <property type="match status" value="1"/>
</dbReference>
<dbReference type="PANTHER" id="PTHR42188:SF1">
    <property type="entry name" value="23S RRNA-SPECIFIC ENDONUCLEASE VAPC20"/>
    <property type="match status" value="1"/>
</dbReference>
<reference evidence="9" key="1">
    <citation type="journal article" date="2019" name="Int. J. Syst. Evol. Microbiol.">
        <title>The Global Catalogue of Microorganisms (GCM) 10K type strain sequencing project: providing services to taxonomists for standard genome sequencing and annotation.</title>
        <authorList>
            <consortium name="The Broad Institute Genomics Platform"/>
            <consortium name="The Broad Institute Genome Sequencing Center for Infectious Disease"/>
            <person name="Wu L."/>
            <person name="Ma J."/>
        </authorList>
    </citation>
    <scope>NUCLEOTIDE SEQUENCE [LARGE SCALE GENOMIC DNA]</scope>
    <source>
        <strain evidence="9">CGMCC 4.7349</strain>
    </source>
</reference>
<evidence type="ECO:0000259" key="7">
    <source>
        <dbReference type="Pfam" id="PF01850"/>
    </source>
</evidence>
<comment type="caution">
    <text evidence="8">The sequence shown here is derived from an EMBL/GenBank/DDBJ whole genome shotgun (WGS) entry which is preliminary data.</text>
</comment>
<dbReference type="InterPro" id="IPR022907">
    <property type="entry name" value="VapC_family"/>
</dbReference>
<dbReference type="Gene3D" id="3.40.50.1010">
    <property type="entry name" value="5'-nuclease"/>
    <property type="match status" value="1"/>
</dbReference>
<evidence type="ECO:0000256" key="1">
    <source>
        <dbReference type="ARBA" id="ARBA00022649"/>
    </source>
</evidence>
<evidence type="ECO:0000313" key="9">
    <source>
        <dbReference type="Proteomes" id="UP000656881"/>
    </source>
</evidence>
<evidence type="ECO:0000256" key="6">
    <source>
        <dbReference type="HAMAP-Rule" id="MF_00265"/>
    </source>
</evidence>